<proteinExistence type="predicted"/>
<comment type="caution">
    <text evidence="1">The sequence shown here is derived from an EMBL/GenBank/DDBJ whole genome shotgun (WGS) entry which is preliminary data.</text>
</comment>
<keyword evidence="2" id="KW-1185">Reference proteome</keyword>
<dbReference type="Proteomes" id="UP001174694">
    <property type="component" value="Unassembled WGS sequence"/>
</dbReference>
<name>A0AA38RWD9_9PEZI</name>
<dbReference type="AlphaFoldDB" id="A0AA38RWD9"/>
<organism evidence="1 2">
    <name type="scientific">Pleurostoma richardsiae</name>
    <dbReference type="NCBI Taxonomy" id="41990"/>
    <lineage>
        <taxon>Eukaryota</taxon>
        <taxon>Fungi</taxon>
        <taxon>Dikarya</taxon>
        <taxon>Ascomycota</taxon>
        <taxon>Pezizomycotina</taxon>
        <taxon>Sordariomycetes</taxon>
        <taxon>Sordariomycetidae</taxon>
        <taxon>Calosphaeriales</taxon>
        <taxon>Pleurostomataceae</taxon>
        <taxon>Pleurostoma</taxon>
    </lineage>
</organism>
<evidence type="ECO:0000313" key="2">
    <source>
        <dbReference type="Proteomes" id="UP001174694"/>
    </source>
</evidence>
<protein>
    <submittedName>
        <fullName evidence="1">V-type c subunit family protein</fullName>
    </submittedName>
</protein>
<dbReference type="EMBL" id="JANBVO010000001">
    <property type="protein sequence ID" value="KAJ9157963.1"/>
    <property type="molecule type" value="Genomic_DNA"/>
</dbReference>
<reference evidence="1" key="1">
    <citation type="submission" date="2022-07" db="EMBL/GenBank/DDBJ databases">
        <title>Fungi with potential for degradation of polypropylene.</title>
        <authorList>
            <person name="Gostincar C."/>
        </authorList>
    </citation>
    <scope>NUCLEOTIDE SEQUENCE</scope>
    <source>
        <strain evidence="1">EXF-13308</strain>
    </source>
</reference>
<sequence length="559" mass="59359">MSTDMYQLAASWQIILPISCTLELDADEETSIISTTLLAILVLLRTIFAEPLVLARHDMLPKNLSAWLRNECVRRFISSQASAQRNDRFSVVIDGSVSKRAVIDHVSTKLQAGNFMGGSSLVSRAPLDATVILASQDFASWLEDESFVSALLPSLFPRSRQDEATRRDFSILSAVVDGLCPVAPGGVPGRGFSILNGHLDSILPGMWPSSLSHKFAPDGSDIRASLDFTLGPLLDSANPIAVTVPLANTVFQNGRQSTLLAGLWARSEKGSFKLSSLEERHTQLVVPSRSNSALTSSVSIPLIPITAPRKVLAGLGNIIRQVEADGLPSPASKELERDIPRLLKAREKASAAEITGPLGVWTLVVPESLATPGLLAEISATPVLEIEAERAASAKFSRLLPELVASGCHIHRILSGGGGWGLKQGLLSLDPQTSYSPPGGAEDVESFIRSFRGDDTADSIVAPGCYVQFLVAPVSVEIPNAESTRQSSAAMFGVHEGAGLLEPSQQGDGSVKFLPGVFGAVSSHGIFLSSSPGSTQYQVASPEIKTKIDVPNSAVWEST</sequence>
<evidence type="ECO:0000313" key="1">
    <source>
        <dbReference type="EMBL" id="KAJ9157963.1"/>
    </source>
</evidence>
<accession>A0AA38RWD9</accession>
<gene>
    <name evidence="1" type="ORF">NKR23_g597</name>
</gene>